<dbReference type="AlphaFoldDB" id="A0A368NFR6"/>
<keyword evidence="1" id="KW-0812">Transmembrane</keyword>
<sequence>MTDASQLTAAGKIAMEYLKKYDPKVEDVNFFDEIHDFGGGTMVLAEVKYPAVGASKEKHASEYFILVRNGRGFVFQDYAMALREGSKPAEIISKIASPDVVTALLTFFLVGAFVFLTFTETEQTDQTKALSAALTTVLGFWFGRQTK</sequence>
<dbReference type="GeneID" id="60684930"/>
<dbReference type="OrthoDB" id="8456453at2"/>
<proteinExistence type="predicted"/>
<comment type="caution">
    <text evidence="2">The sequence shown here is derived from an EMBL/GenBank/DDBJ whole genome shotgun (WGS) entry which is preliminary data.</text>
</comment>
<dbReference type="EMBL" id="QUSG01000008">
    <property type="protein sequence ID" value="KAA3526152.1"/>
    <property type="molecule type" value="Genomic_DNA"/>
</dbReference>
<keyword evidence="1" id="KW-0472">Membrane</keyword>
<protein>
    <submittedName>
        <fullName evidence="2">Uncharacterized protein</fullName>
    </submittedName>
</protein>
<dbReference type="Proteomes" id="UP000436911">
    <property type="component" value="Unassembled WGS sequence"/>
</dbReference>
<reference evidence="2 3" key="1">
    <citation type="submission" date="2018-08" db="EMBL/GenBank/DDBJ databases">
        <title>Genome sequencing of Agrobacterium vitis strain ICMP 10754.</title>
        <authorList>
            <person name="Visnovsky S.B."/>
            <person name="Pitman A.R."/>
        </authorList>
    </citation>
    <scope>NUCLEOTIDE SEQUENCE [LARGE SCALE GENOMIC DNA]</scope>
    <source>
        <strain evidence="2 3">ICMP 10754</strain>
    </source>
</reference>
<evidence type="ECO:0000256" key="1">
    <source>
        <dbReference type="SAM" id="Phobius"/>
    </source>
</evidence>
<keyword evidence="1" id="KW-1133">Transmembrane helix</keyword>
<name>A0A368NFR6_AGRVI</name>
<feature type="transmembrane region" description="Helical" evidence="1">
    <location>
        <begin position="100"/>
        <end position="118"/>
    </location>
</feature>
<evidence type="ECO:0000313" key="2">
    <source>
        <dbReference type="EMBL" id="KAA3526152.1"/>
    </source>
</evidence>
<dbReference type="RefSeq" id="WP_060717873.1">
    <property type="nucleotide sequence ID" value="NZ_CP055265.1"/>
</dbReference>
<evidence type="ECO:0000313" key="3">
    <source>
        <dbReference type="Proteomes" id="UP000436911"/>
    </source>
</evidence>
<accession>A0A368NFR6</accession>
<organism evidence="2 3">
    <name type="scientific">Agrobacterium vitis</name>
    <name type="common">Rhizobium vitis</name>
    <dbReference type="NCBI Taxonomy" id="373"/>
    <lineage>
        <taxon>Bacteria</taxon>
        <taxon>Pseudomonadati</taxon>
        <taxon>Pseudomonadota</taxon>
        <taxon>Alphaproteobacteria</taxon>
        <taxon>Hyphomicrobiales</taxon>
        <taxon>Rhizobiaceae</taxon>
        <taxon>Rhizobium/Agrobacterium group</taxon>
        <taxon>Agrobacterium</taxon>
    </lineage>
</organism>
<gene>
    <name evidence="2" type="ORF">DXT89_16665</name>
</gene>